<dbReference type="HOGENOM" id="CLU_1286906_0_0_0"/>
<dbReference type="EMBL" id="AXZF01000018">
    <property type="protein sequence ID" value="ERT69589.1"/>
    <property type="molecule type" value="Genomic_DNA"/>
</dbReference>
<evidence type="ECO:0000313" key="2">
    <source>
        <dbReference type="Proteomes" id="UP000017081"/>
    </source>
</evidence>
<proteinExistence type="predicted"/>
<dbReference type="RefSeq" id="WP_023050064.1">
    <property type="nucleotide sequence ID" value="NZ_CP173060.2"/>
</dbReference>
<dbReference type="STRING" id="1319815.HMPREF0202_00517"/>
<dbReference type="AlphaFoldDB" id="U7VEL9"/>
<keyword evidence="2" id="KW-1185">Reference proteome</keyword>
<protein>
    <submittedName>
        <fullName evidence="1">Uncharacterized protein</fullName>
    </submittedName>
</protein>
<accession>U7VEL9</accession>
<gene>
    <name evidence="1" type="ORF">HMPREF0202_00517</name>
</gene>
<organism evidence="1 2">
    <name type="scientific">Cetobacterium somerae ATCC BAA-474</name>
    <dbReference type="NCBI Taxonomy" id="1319815"/>
    <lineage>
        <taxon>Bacteria</taxon>
        <taxon>Fusobacteriati</taxon>
        <taxon>Fusobacteriota</taxon>
        <taxon>Fusobacteriia</taxon>
        <taxon>Fusobacteriales</taxon>
        <taxon>Fusobacteriaceae</taxon>
        <taxon>Cetobacterium</taxon>
    </lineage>
</organism>
<evidence type="ECO:0000313" key="1">
    <source>
        <dbReference type="EMBL" id="ERT69589.1"/>
    </source>
</evidence>
<comment type="caution">
    <text evidence="1">The sequence shown here is derived from an EMBL/GenBank/DDBJ whole genome shotgun (WGS) entry which is preliminary data.</text>
</comment>
<sequence length="214" mass="24646">MKKIKFILLGTIIFIFFKIFLGYEKNPPEIFGDTIRWKGSTYIISQGGHKEGKRIAKGDGFSLFSVGDPTETFVVYRSFLDNALYAKEDFKIPTEGQITKVSWGYELFTAKDLCDTISKVLEESKNLEINRYESEDPLFRLKPGLMMRTLYVAYEDTYVPTKYKGEIGVINGKWAITTGIEEEISENKVLYKANYILIPENYINVLKDYFKIGV</sequence>
<name>U7VEL9_9FUSO</name>
<dbReference type="Proteomes" id="UP000017081">
    <property type="component" value="Unassembled WGS sequence"/>
</dbReference>
<reference evidence="1 2" key="1">
    <citation type="submission" date="2013-08" db="EMBL/GenBank/DDBJ databases">
        <authorList>
            <person name="Weinstock G."/>
            <person name="Sodergren E."/>
            <person name="Wylie T."/>
            <person name="Fulton L."/>
            <person name="Fulton R."/>
            <person name="Fronick C."/>
            <person name="O'Laughlin M."/>
            <person name="Godfrey J."/>
            <person name="Miner T."/>
            <person name="Herter B."/>
            <person name="Appelbaum E."/>
            <person name="Cordes M."/>
            <person name="Lek S."/>
            <person name="Wollam A."/>
            <person name="Pepin K.H."/>
            <person name="Palsikar V.B."/>
            <person name="Mitreva M."/>
            <person name="Wilson R.K."/>
        </authorList>
    </citation>
    <scope>NUCLEOTIDE SEQUENCE [LARGE SCALE GENOMIC DNA]</scope>
    <source>
        <strain evidence="1 2">ATCC BAA-474</strain>
    </source>
</reference>